<keyword evidence="3" id="KW-1185">Reference proteome</keyword>
<dbReference type="OrthoDB" id="4861662at2759"/>
<organism evidence="2 3">
    <name type="scientific">Cordyceps confragosa</name>
    <name type="common">Lecanicillium lecanii</name>
    <dbReference type="NCBI Taxonomy" id="2714763"/>
    <lineage>
        <taxon>Eukaryota</taxon>
        <taxon>Fungi</taxon>
        <taxon>Dikarya</taxon>
        <taxon>Ascomycota</taxon>
        <taxon>Pezizomycotina</taxon>
        <taxon>Sordariomycetes</taxon>
        <taxon>Hypocreomycetidae</taxon>
        <taxon>Hypocreales</taxon>
        <taxon>Cordycipitaceae</taxon>
        <taxon>Akanthomyces</taxon>
    </lineage>
</organism>
<dbReference type="EMBL" id="LUKN01000657">
    <property type="protein sequence ID" value="OAR02492.1"/>
    <property type="molecule type" value="Genomic_DNA"/>
</dbReference>
<evidence type="ECO:0000259" key="1">
    <source>
        <dbReference type="Pfam" id="PF18648"/>
    </source>
</evidence>
<dbReference type="Proteomes" id="UP000243081">
    <property type="component" value="Unassembled WGS sequence"/>
</dbReference>
<sequence length="147" mass="16683">MLSVKKRAKCISAVLSRGKQTRFFSPLAIYSRFPATLHYYQPKAKTSLFDRKEIDSRTHDSPADGVEVAADGLVYPKVARYAGFVLTLPQDSNGALFLPNTFIMQEFVRNDYDAFLDREESGQMEPAMVAPQIWTIPKGKFACNRRR</sequence>
<comment type="caution">
    <text evidence="2">The sequence shown here is derived from an EMBL/GenBank/DDBJ whole genome shotgun (WGS) entry which is preliminary data.</text>
</comment>
<dbReference type="InterPro" id="IPR041018">
    <property type="entry name" value="ADPRTs_Tse2"/>
</dbReference>
<dbReference type="OMA" id="NTHYMQE"/>
<dbReference type="Pfam" id="PF18648">
    <property type="entry name" value="ADPRTs_Tse2"/>
    <property type="match status" value="1"/>
</dbReference>
<reference evidence="2 3" key="1">
    <citation type="submission" date="2016-03" db="EMBL/GenBank/DDBJ databases">
        <title>Fine-scale spatial genetic structure of a fungal parasite of coffee scale insects.</title>
        <authorList>
            <person name="Jackson D."/>
            <person name="Zemenick K.A."/>
            <person name="Malloure B."/>
            <person name="Quandt C.A."/>
            <person name="James T.Y."/>
        </authorList>
    </citation>
    <scope>NUCLEOTIDE SEQUENCE [LARGE SCALE GENOMIC DNA]</scope>
    <source>
        <strain evidence="2 3">UM487</strain>
    </source>
</reference>
<name>A0A179IKT7_CORDF</name>
<evidence type="ECO:0000313" key="2">
    <source>
        <dbReference type="EMBL" id="OAR02492.1"/>
    </source>
</evidence>
<proteinExistence type="predicted"/>
<protein>
    <recommendedName>
        <fullName evidence="1">Tse2 ADP-ribosyltransferase toxin domain-containing protein</fullName>
    </recommendedName>
</protein>
<accession>A0A179IKT7</accession>
<evidence type="ECO:0000313" key="3">
    <source>
        <dbReference type="Proteomes" id="UP000243081"/>
    </source>
</evidence>
<dbReference type="AlphaFoldDB" id="A0A179IKT7"/>
<feature type="domain" description="Tse2 ADP-ribosyltransferase toxin" evidence="1">
    <location>
        <begin position="35"/>
        <end position="140"/>
    </location>
</feature>
<gene>
    <name evidence="2" type="ORF">LLEC1_08019</name>
</gene>